<accession>A0A814ZJE6</accession>
<organism evidence="1 2">
    <name type="scientific">Rotaria sordida</name>
    <dbReference type="NCBI Taxonomy" id="392033"/>
    <lineage>
        <taxon>Eukaryota</taxon>
        <taxon>Metazoa</taxon>
        <taxon>Spiralia</taxon>
        <taxon>Gnathifera</taxon>
        <taxon>Rotifera</taxon>
        <taxon>Eurotatoria</taxon>
        <taxon>Bdelloidea</taxon>
        <taxon>Philodinida</taxon>
        <taxon>Philodinidae</taxon>
        <taxon>Rotaria</taxon>
    </lineage>
</organism>
<comment type="caution">
    <text evidence="1">The sequence shown here is derived from an EMBL/GenBank/DDBJ whole genome shotgun (WGS) entry which is preliminary data.</text>
</comment>
<evidence type="ECO:0000313" key="1">
    <source>
        <dbReference type="EMBL" id="CAF1244646.1"/>
    </source>
</evidence>
<reference evidence="1" key="1">
    <citation type="submission" date="2021-02" db="EMBL/GenBank/DDBJ databases">
        <authorList>
            <person name="Nowell W R."/>
        </authorList>
    </citation>
    <scope>NUCLEOTIDE SEQUENCE</scope>
</reference>
<dbReference type="Proteomes" id="UP000663882">
    <property type="component" value="Unassembled WGS sequence"/>
</dbReference>
<dbReference type="AlphaFoldDB" id="A0A814ZJE6"/>
<proteinExistence type="predicted"/>
<dbReference type="EMBL" id="CAJNOO010002193">
    <property type="protein sequence ID" value="CAF1244646.1"/>
    <property type="molecule type" value="Genomic_DNA"/>
</dbReference>
<evidence type="ECO:0000313" key="2">
    <source>
        <dbReference type="Proteomes" id="UP000663882"/>
    </source>
</evidence>
<protein>
    <submittedName>
        <fullName evidence="1">Uncharacterized protein</fullName>
    </submittedName>
</protein>
<sequence>MLKNFEQCLSEYFIFSSSFYIRLLLLQWTHILNILDYAQKKQDGHQYKHYHHELYVEHLTSLITYRQLLFFICTK</sequence>
<name>A0A814ZJE6_9BILA</name>
<gene>
    <name evidence="1" type="ORF">RFH988_LOCUS26851</name>
</gene>